<feature type="non-terminal residue" evidence="1">
    <location>
        <position position="1"/>
    </location>
</feature>
<accession>A0A8J2LE26</accession>
<comment type="caution">
    <text evidence="1">The sequence shown here is derived from an EMBL/GenBank/DDBJ whole genome shotgun (WGS) entry which is preliminary data.</text>
</comment>
<evidence type="ECO:0000313" key="1">
    <source>
        <dbReference type="EMBL" id="CAG7830081.1"/>
    </source>
</evidence>
<dbReference type="AlphaFoldDB" id="A0A8J2LE26"/>
<sequence>PISELYVAKPMEGFKIPRLNDSSNATNRSRSYNPFGPVLLPPLIKSRQFVTAAKRQALEKLLPKDTPPPPLSPTPKLHNRLNVLKVIEKPIKKTYATVKPPSLMSIDPNFIKHGYKFS</sequence>
<dbReference type="Proteomes" id="UP000708208">
    <property type="component" value="Unassembled WGS sequence"/>
</dbReference>
<keyword evidence="2" id="KW-1185">Reference proteome</keyword>
<evidence type="ECO:0000313" key="2">
    <source>
        <dbReference type="Proteomes" id="UP000708208"/>
    </source>
</evidence>
<gene>
    <name evidence="1" type="ORF">AFUS01_LOCUS39908</name>
</gene>
<name>A0A8J2LE26_9HEXA</name>
<dbReference type="EMBL" id="CAJVCH010554132">
    <property type="protein sequence ID" value="CAG7830081.1"/>
    <property type="molecule type" value="Genomic_DNA"/>
</dbReference>
<organism evidence="1 2">
    <name type="scientific">Allacma fusca</name>
    <dbReference type="NCBI Taxonomy" id="39272"/>
    <lineage>
        <taxon>Eukaryota</taxon>
        <taxon>Metazoa</taxon>
        <taxon>Ecdysozoa</taxon>
        <taxon>Arthropoda</taxon>
        <taxon>Hexapoda</taxon>
        <taxon>Collembola</taxon>
        <taxon>Symphypleona</taxon>
        <taxon>Sminthuridae</taxon>
        <taxon>Allacma</taxon>
    </lineage>
</organism>
<reference evidence="1" key="1">
    <citation type="submission" date="2021-06" db="EMBL/GenBank/DDBJ databases">
        <authorList>
            <person name="Hodson N. C."/>
            <person name="Mongue J. A."/>
            <person name="Jaron S. K."/>
        </authorList>
    </citation>
    <scope>NUCLEOTIDE SEQUENCE</scope>
</reference>
<protein>
    <submittedName>
        <fullName evidence="1">Uncharacterized protein</fullName>
    </submittedName>
</protein>
<proteinExistence type="predicted"/>